<dbReference type="EC" id="3.4.21.89" evidence="3 7"/>
<dbReference type="Proteomes" id="UP001162734">
    <property type="component" value="Chromosome"/>
</dbReference>
<dbReference type="InterPro" id="IPR019758">
    <property type="entry name" value="Pept_S26A_signal_pept_1_CS"/>
</dbReference>
<evidence type="ECO:0000256" key="4">
    <source>
        <dbReference type="ARBA" id="ARBA00019232"/>
    </source>
</evidence>
<dbReference type="Pfam" id="PF10502">
    <property type="entry name" value="Peptidase_S26"/>
    <property type="match status" value="1"/>
</dbReference>
<dbReference type="InterPro" id="IPR019533">
    <property type="entry name" value="Peptidase_S26"/>
</dbReference>
<dbReference type="InterPro" id="IPR000223">
    <property type="entry name" value="Pept_S26A_signal_pept_1"/>
</dbReference>
<gene>
    <name evidence="10" type="ORF">AMPC_08550</name>
</gene>
<dbReference type="NCBIfam" id="TIGR02227">
    <property type="entry name" value="sigpep_I_bact"/>
    <property type="match status" value="1"/>
</dbReference>
<comment type="similarity">
    <text evidence="2 8">Belongs to the peptidase S26 family.</text>
</comment>
<dbReference type="PROSITE" id="PS00760">
    <property type="entry name" value="SPASE_I_2"/>
    <property type="match status" value="1"/>
</dbReference>
<evidence type="ECO:0000256" key="3">
    <source>
        <dbReference type="ARBA" id="ARBA00013208"/>
    </source>
</evidence>
<feature type="domain" description="Peptidase S26" evidence="9">
    <location>
        <begin position="88"/>
        <end position="320"/>
    </location>
</feature>
<protein>
    <recommendedName>
        <fullName evidence="4 7">Signal peptidase I</fullName>
        <ecNumber evidence="3 7">3.4.21.89</ecNumber>
    </recommendedName>
</protein>
<evidence type="ECO:0000256" key="2">
    <source>
        <dbReference type="ARBA" id="ARBA00009370"/>
    </source>
</evidence>
<keyword evidence="6 7" id="KW-0378">Hydrolase</keyword>
<dbReference type="EMBL" id="AP025592">
    <property type="protein sequence ID" value="BDG07742.1"/>
    <property type="molecule type" value="Genomic_DNA"/>
</dbReference>
<dbReference type="RefSeq" id="WP_248344637.1">
    <property type="nucleotide sequence ID" value="NZ_AP025592.1"/>
</dbReference>
<evidence type="ECO:0000313" key="11">
    <source>
        <dbReference type="Proteomes" id="UP001162734"/>
    </source>
</evidence>
<dbReference type="PANTHER" id="PTHR43390:SF1">
    <property type="entry name" value="CHLOROPLAST PROCESSING PEPTIDASE"/>
    <property type="match status" value="1"/>
</dbReference>
<proteinExistence type="inferred from homology"/>
<dbReference type="Gene3D" id="2.10.109.10">
    <property type="entry name" value="Umud Fragment, subunit A"/>
    <property type="match status" value="1"/>
</dbReference>
<dbReference type="PRINTS" id="PR00727">
    <property type="entry name" value="LEADERPTASE"/>
</dbReference>
<dbReference type="PROSITE" id="PS00501">
    <property type="entry name" value="SPASE_I_1"/>
    <property type="match status" value="1"/>
</dbReference>
<accession>A0ABN6N3H2</accession>
<evidence type="ECO:0000256" key="7">
    <source>
        <dbReference type="RuleBase" id="RU003993"/>
    </source>
</evidence>
<keyword evidence="11" id="KW-1185">Reference proteome</keyword>
<dbReference type="PANTHER" id="PTHR43390">
    <property type="entry name" value="SIGNAL PEPTIDASE I"/>
    <property type="match status" value="1"/>
</dbReference>
<keyword evidence="5 7" id="KW-0645">Protease</keyword>
<dbReference type="InterPro" id="IPR019757">
    <property type="entry name" value="Pept_S26A_signal_pept_1_Lys-AS"/>
</dbReference>
<dbReference type="PROSITE" id="PS00761">
    <property type="entry name" value="SPASE_I_3"/>
    <property type="match status" value="1"/>
</dbReference>
<dbReference type="CDD" id="cd06530">
    <property type="entry name" value="S26_SPase_I"/>
    <property type="match status" value="1"/>
</dbReference>
<evidence type="ECO:0000256" key="1">
    <source>
        <dbReference type="ARBA" id="ARBA00000677"/>
    </source>
</evidence>
<evidence type="ECO:0000259" key="9">
    <source>
        <dbReference type="Pfam" id="PF10502"/>
    </source>
</evidence>
<organism evidence="10 11">
    <name type="scientific">Anaeromyxobacter paludicola</name>
    <dbReference type="NCBI Taxonomy" id="2918171"/>
    <lineage>
        <taxon>Bacteria</taxon>
        <taxon>Pseudomonadati</taxon>
        <taxon>Myxococcota</taxon>
        <taxon>Myxococcia</taxon>
        <taxon>Myxococcales</taxon>
        <taxon>Cystobacterineae</taxon>
        <taxon>Anaeromyxobacteraceae</taxon>
        <taxon>Anaeromyxobacter</taxon>
    </lineage>
</organism>
<evidence type="ECO:0000256" key="5">
    <source>
        <dbReference type="ARBA" id="ARBA00022670"/>
    </source>
</evidence>
<evidence type="ECO:0000256" key="8">
    <source>
        <dbReference type="RuleBase" id="RU362042"/>
    </source>
</evidence>
<name>A0ABN6N3H2_9BACT</name>
<dbReference type="InterPro" id="IPR036286">
    <property type="entry name" value="LexA/Signal_pep-like_sf"/>
</dbReference>
<comment type="subcellular location">
    <subcellularLocation>
        <location evidence="8">Membrane</location>
        <topology evidence="8">Single-pass type II membrane protein</topology>
    </subcellularLocation>
</comment>
<reference evidence="11" key="1">
    <citation type="journal article" date="2022" name="Int. J. Syst. Evol. Microbiol.">
        <title>Anaeromyxobacter oryzae sp. nov., Anaeromyxobacter diazotrophicus sp. nov. and Anaeromyxobacter paludicola sp. nov., isolated from paddy soils.</title>
        <authorList>
            <person name="Itoh H."/>
            <person name="Xu Z."/>
            <person name="Mise K."/>
            <person name="Masuda Y."/>
            <person name="Ushijima N."/>
            <person name="Hayakawa C."/>
            <person name="Shiratori Y."/>
            <person name="Senoo K."/>
        </authorList>
    </citation>
    <scope>NUCLEOTIDE SEQUENCE [LARGE SCALE GENOMIC DNA]</scope>
    <source>
        <strain evidence="11">Red630</strain>
    </source>
</reference>
<evidence type="ECO:0000313" key="10">
    <source>
        <dbReference type="EMBL" id="BDG07742.1"/>
    </source>
</evidence>
<evidence type="ECO:0000256" key="6">
    <source>
        <dbReference type="ARBA" id="ARBA00022801"/>
    </source>
</evidence>
<dbReference type="InterPro" id="IPR019756">
    <property type="entry name" value="Pept_S26A_signal_pept_1_Ser-AS"/>
</dbReference>
<sequence length="345" mass="38145">MPAPSPAESAPSRRARREAERLLREVRRQGWRHRKRLGAEARLALQDGALDLEAALRAGDAGRVEEASRALSQLWEAHLSFTRKGLLREYLESIGIAVAVALLLRTFVVEAFQIPSGSMVPTLLVGDHIFVSKLAYGVRLPLLDRVVLRSAPPRRGDVIVFANPREKGKDYIKRVVGLPGDVVELRDQVLYVNGVAQPRTPQGDLTYDEQSEQTGSWWSDTCLAFEEELSRAPLARPAAAVAGPPPPPAAPAPDAGVVRHEVLQCRRARPGEREGPFRQVAPGHLFVLGDNRDRSADSRSEGGWEVPLDNVKGRASLVWWSWGRGGLWPTGDEGVRIERLFKRIE</sequence>
<comment type="catalytic activity">
    <reaction evidence="1 7">
        <text>Cleavage of hydrophobic, N-terminal signal or leader sequences from secreted and periplasmic proteins.</text>
        <dbReference type="EC" id="3.4.21.89"/>
    </reaction>
</comment>
<dbReference type="SUPFAM" id="SSF51306">
    <property type="entry name" value="LexA/Signal peptidase"/>
    <property type="match status" value="1"/>
</dbReference>